<accession>A0A5B0N4J7</accession>
<organism evidence="1 2">
    <name type="scientific">Puccinia graminis f. sp. tritici</name>
    <dbReference type="NCBI Taxonomy" id="56615"/>
    <lineage>
        <taxon>Eukaryota</taxon>
        <taxon>Fungi</taxon>
        <taxon>Dikarya</taxon>
        <taxon>Basidiomycota</taxon>
        <taxon>Pucciniomycotina</taxon>
        <taxon>Pucciniomycetes</taxon>
        <taxon>Pucciniales</taxon>
        <taxon>Pucciniaceae</taxon>
        <taxon>Puccinia</taxon>
    </lineage>
</organism>
<keyword evidence="2" id="KW-1185">Reference proteome</keyword>
<dbReference type="Proteomes" id="UP000324748">
    <property type="component" value="Unassembled WGS sequence"/>
</dbReference>
<sequence length="461" mass="54716">MEDEKNINFITQVSQKSSPASIGMDHTYQELIDNHSLKDFSIDINSIPELSDQEEDFPLLNSPQPKIQFNPIPTNQNPQIFPSEIQMMNESFSHSQHSSSPLFHYNFPVRKNTSLKGTKDYIMDKSSEEDSSKGCAIGNCSHPSKFQMNNQLTETEKGFSNMKSLGINVSKTNSLKTIKEESSRLEYFPKIKSLKDLSSSKVFVEKIPKPKLPRLVFDDSFFKVEELQGNVKLHTQRILEVIQRFDRGKLILKPNEFKETGKIMRGRWTWRSNEKQSTELKLTPKERKFLIREKQRYFDRNVYIWYNYWKDQTQIDFKEKFERRIQPYVFRKYFPYFLFHVDMIIAIFSPGKERLEYRNELERASELYLNLLKKYLYEDSQEEKKNSGRFPKSSRFYRIEEKGDSALWVFLEPWIKNLFPELWNQMASSEKKINDQAKAVIRTFFCCSIEQATKKYSQIIF</sequence>
<dbReference type="AlphaFoldDB" id="A0A5B0N4J7"/>
<proteinExistence type="predicted"/>
<dbReference type="OrthoDB" id="2519168at2759"/>
<dbReference type="EMBL" id="VSWC01000118">
    <property type="protein sequence ID" value="KAA1084147.1"/>
    <property type="molecule type" value="Genomic_DNA"/>
</dbReference>
<evidence type="ECO:0000313" key="1">
    <source>
        <dbReference type="EMBL" id="KAA1084147.1"/>
    </source>
</evidence>
<protein>
    <submittedName>
        <fullName evidence="1">Uncharacterized protein</fullName>
    </submittedName>
</protein>
<reference evidence="1 2" key="1">
    <citation type="submission" date="2019-05" db="EMBL/GenBank/DDBJ databases">
        <title>Emergence of the Ug99 lineage of the wheat stem rust pathogen through somatic hybridization.</title>
        <authorList>
            <person name="Li F."/>
            <person name="Upadhyaya N.M."/>
            <person name="Sperschneider J."/>
            <person name="Matny O."/>
            <person name="Nguyen-Phuc H."/>
            <person name="Mago R."/>
            <person name="Raley C."/>
            <person name="Miller M.E."/>
            <person name="Silverstein K.A.T."/>
            <person name="Henningsen E."/>
            <person name="Hirsch C.D."/>
            <person name="Visser B."/>
            <person name="Pretorius Z.A."/>
            <person name="Steffenson B.J."/>
            <person name="Schwessinger B."/>
            <person name="Dodds P.N."/>
            <person name="Figueroa M."/>
        </authorList>
    </citation>
    <scope>NUCLEOTIDE SEQUENCE [LARGE SCALE GENOMIC DNA]</scope>
    <source>
        <strain evidence="1">21-0</strain>
    </source>
</reference>
<evidence type="ECO:0000313" key="2">
    <source>
        <dbReference type="Proteomes" id="UP000324748"/>
    </source>
</evidence>
<gene>
    <name evidence="1" type="ORF">PGT21_050269</name>
</gene>
<name>A0A5B0N4J7_PUCGR</name>
<comment type="caution">
    <text evidence="1">The sequence shown here is derived from an EMBL/GenBank/DDBJ whole genome shotgun (WGS) entry which is preliminary data.</text>
</comment>